<dbReference type="Proteomes" id="UP000030021">
    <property type="component" value="Unassembled WGS sequence"/>
</dbReference>
<dbReference type="PATRIC" id="fig|1288298.3.peg.1107"/>
<organism evidence="2 3">
    <name type="scientific">Roseovarius mucosus DSM 17069</name>
    <dbReference type="NCBI Taxonomy" id="1288298"/>
    <lineage>
        <taxon>Bacteria</taxon>
        <taxon>Pseudomonadati</taxon>
        <taxon>Pseudomonadota</taxon>
        <taxon>Alphaproteobacteria</taxon>
        <taxon>Rhodobacterales</taxon>
        <taxon>Roseobacteraceae</taxon>
        <taxon>Roseovarius</taxon>
    </lineage>
</organism>
<evidence type="ECO:0000313" key="3">
    <source>
        <dbReference type="Proteomes" id="UP000030021"/>
    </source>
</evidence>
<feature type="signal peptide" evidence="1">
    <location>
        <begin position="1"/>
        <end position="32"/>
    </location>
</feature>
<comment type="caution">
    <text evidence="2">The sequence shown here is derived from an EMBL/GenBank/DDBJ whole genome shotgun (WGS) entry which is preliminary data.</text>
</comment>
<protein>
    <recommendedName>
        <fullName evidence="4">YHS domain protein</fullName>
    </recommendedName>
</protein>
<keyword evidence="1" id="KW-0732">Signal</keyword>
<evidence type="ECO:0000256" key="1">
    <source>
        <dbReference type="SAM" id="SignalP"/>
    </source>
</evidence>
<dbReference type="OrthoDB" id="344729at2"/>
<reference evidence="2 3" key="1">
    <citation type="submission" date="2013-01" db="EMBL/GenBank/DDBJ databases">
        <authorList>
            <person name="Fiebig A."/>
            <person name="Goeker M."/>
            <person name="Klenk H.-P.P."/>
        </authorList>
    </citation>
    <scope>NUCLEOTIDE SEQUENCE [LARGE SCALE GENOMIC DNA]</scope>
    <source>
        <strain evidence="2 3">DSM 17069</strain>
    </source>
</reference>
<evidence type="ECO:0000313" key="2">
    <source>
        <dbReference type="EMBL" id="KGM88874.1"/>
    </source>
</evidence>
<feature type="chain" id="PRO_5001963398" description="YHS domain protein" evidence="1">
    <location>
        <begin position="33"/>
        <end position="169"/>
    </location>
</feature>
<proteinExistence type="predicted"/>
<dbReference type="EMBL" id="AONH01000005">
    <property type="protein sequence ID" value="KGM88874.1"/>
    <property type="molecule type" value="Genomic_DNA"/>
</dbReference>
<dbReference type="AlphaFoldDB" id="A0A0A0HQN1"/>
<dbReference type="RefSeq" id="WP_052115265.1">
    <property type="nucleotide sequence ID" value="NZ_KN293977.1"/>
</dbReference>
<dbReference type="eggNOG" id="COG3350">
    <property type="taxonomic scope" value="Bacteria"/>
</dbReference>
<sequence length="169" mass="17835">MKPQLIKDIANWATILTVASAATLTLATWAYAADEYNVVNGYTLGGQPLGLHGIDPVSMFGDQGPLTGDASLTASHDGIDYYFASAAAKQAFEANPTGYLPQFGGFCAFGVFVGKKLDGDVRYADIVDGKLYLFVNAAILAKYHEDPDGVIAGAEANWPGILHTSVSEL</sequence>
<evidence type="ECO:0008006" key="4">
    <source>
        <dbReference type="Google" id="ProtNLM"/>
    </source>
</evidence>
<name>A0A0A0HQN1_9RHOB</name>
<gene>
    <name evidence="2" type="ORF">rosmuc_01096</name>
</gene>
<accession>A0A0A0HQN1</accession>
<dbReference type="NCBIfam" id="NF041384">
    <property type="entry name" value="YHS_seleno_dom"/>
    <property type="match status" value="1"/>
</dbReference>
<dbReference type="HOGENOM" id="CLU_087914_2_0_5"/>